<dbReference type="PRINTS" id="PR00465">
    <property type="entry name" value="EP450IV"/>
</dbReference>
<dbReference type="EMBL" id="EAAA01002581">
    <property type="status" value="NOT_ANNOTATED_CDS"/>
    <property type="molecule type" value="Genomic_DNA"/>
</dbReference>
<evidence type="ECO:0000256" key="9">
    <source>
        <dbReference type="SAM" id="Phobius"/>
    </source>
</evidence>
<dbReference type="PROSITE" id="PS00086">
    <property type="entry name" value="CYTOCHROME_P450"/>
    <property type="match status" value="1"/>
</dbReference>
<reference evidence="10" key="2">
    <citation type="journal article" date="2008" name="Genome Biol.">
        <title>Improved genome assembly and evidence-based global gene model set for the chordate Ciona intestinalis: new insight into intron and operon populations.</title>
        <authorList>
            <person name="Satou Y."/>
            <person name="Mineta K."/>
            <person name="Ogasawara M."/>
            <person name="Sasakura Y."/>
            <person name="Shoguchi E."/>
            <person name="Ueno K."/>
            <person name="Yamada L."/>
            <person name="Matsumoto J."/>
            <person name="Wasserscheid J."/>
            <person name="Dewar K."/>
            <person name="Wiley G.B."/>
            <person name="Macmil S.L."/>
            <person name="Roe B.A."/>
            <person name="Zeller R.W."/>
            <person name="Hastings K.E."/>
            <person name="Lemaire P."/>
            <person name="Lindquist E."/>
            <person name="Endo T."/>
            <person name="Hotta K."/>
            <person name="Inaba K."/>
        </authorList>
    </citation>
    <scope>NUCLEOTIDE SEQUENCE [LARGE SCALE GENOMIC DNA]</scope>
    <source>
        <strain evidence="10">wild type</strain>
    </source>
</reference>
<evidence type="ECO:0000313" key="11">
    <source>
        <dbReference type="Proteomes" id="UP000008144"/>
    </source>
</evidence>
<keyword evidence="6 8" id="KW-0503">Monooxygenase</keyword>
<feature type="transmembrane region" description="Helical" evidence="9">
    <location>
        <begin position="89"/>
        <end position="110"/>
    </location>
</feature>
<evidence type="ECO:0000256" key="2">
    <source>
        <dbReference type="ARBA" id="ARBA00022617"/>
    </source>
</evidence>
<dbReference type="InterPro" id="IPR002403">
    <property type="entry name" value="Cyt_P450_E_grp-IV"/>
</dbReference>
<evidence type="ECO:0000313" key="10">
    <source>
        <dbReference type="Ensembl" id="ENSCINP00000009998.3"/>
    </source>
</evidence>
<dbReference type="GO" id="GO:0007417">
    <property type="term" value="P:central nervous system development"/>
    <property type="evidence" value="ECO:0000318"/>
    <property type="project" value="GO_Central"/>
</dbReference>
<keyword evidence="4 8" id="KW-0560">Oxidoreductase</keyword>
<feature type="binding site" description="axial binding residue" evidence="7">
    <location>
        <position position="522"/>
    </location>
    <ligand>
        <name>heme</name>
        <dbReference type="ChEBI" id="CHEBI:30413"/>
    </ligand>
    <ligandPart>
        <name>Fe</name>
        <dbReference type="ChEBI" id="CHEBI:18248"/>
    </ligandPart>
</feature>
<dbReference type="PANTHER" id="PTHR24286">
    <property type="entry name" value="CYTOCHROME P450 26"/>
    <property type="match status" value="1"/>
</dbReference>
<dbReference type="InterPro" id="IPR036396">
    <property type="entry name" value="Cyt_P450_sf"/>
</dbReference>
<keyword evidence="2 7" id="KW-0349">Heme</keyword>
<dbReference type="GO" id="GO:0020037">
    <property type="term" value="F:heme binding"/>
    <property type="evidence" value="ECO:0007669"/>
    <property type="project" value="InterPro"/>
</dbReference>
<protein>
    <recommendedName>
        <fullName evidence="12">Cytochrome P450</fullName>
    </recommendedName>
</protein>
<keyword evidence="9" id="KW-1133">Transmembrane helix</keyword>
<reference evidence="11" key="1">
    <citation type="journal article" date="2002" name="Science">
        <title>The draft genome of Ciona intestinalis: insights into chordate and vertebrate origins.</title>
        <authorList>
            <person name="Dehal P."/>
            <person name="Satou Y."/>
            <person name="Campbell R.K."/>
            <person name="Chapman J."/>
            <person name="Degnan B."/>
            <person name="De Tomaso A."/>
            <person name="Davidson B."/>
            <person name="Di Gregorio A."/>
            <person name="Gelpke M."/>
            <person name="Goodstein D.M."/>
            <person name="Harafuji N."/>
            <person name="Hastings K.E."/>
            <person name="Ho I."/>
            <person name="Hotta K."/>
            <person name="Huang W."/>
            <person name="Kawashima T."/>
            <person name="Lemaire P."/>
            <person name="Martinez D."/>
            <person name="Meinertzhagen I.A."/>
            <person name="Necula S."/>
            <person name="Nonaka M."/>
            <person name="Putnam N."/>
            <person name="Rash S."/>
            <person name="Saiga H."/>
            <person name="Satake M."/>
            <person name="Terry A."/>
            <person name="Yamada L."/>
            <person name="Wang H.G."/>
            <person name="Awazu S."/>
            <person name="Azumi K."/>
            <person name="Boore J."/>
            <person name="Branno M."/>
            <person name="Chin-Bow S."/>
            <person name="DeSantis R."/>
            <person name="Doyle S."/>
            <person name="Francino P."/>
            <person name="Keys D.N."/>
            <person name="Haga S."/>
            <person name="Hayashi H."/>
            <person name="Hino K."/>
            <person name="Imai K.S."/>
            <person name="Inaba K."/>
            <person name="Kano S."/>
            <person name="Kobayashi K."/>
            <person name="Kobayashi M."/>
            <person name="Lee B.I."/>
            <person name="Makabe K.W."/>
            <person name="Manohar C."/>
            <person name="Matassi G."/>
            <person name="Medina M."/>
            <person name="Mochizuki Y."/>
            <person name="Mount S."/>
            <person name="Morishita T."/>
            <person name="Miura S."/>
            <person name="Nakayama A."/>
            <person name="Nishizaka S."/>
            <person name="Nomoto H."/>
            <person name="Ohta F."/>
            <person name="Oishi K."/>
            <person name="Rigoutsos I."/>
            <person name="Sano M."/>
            <person name="Sasaki A."/>
            <person name="Sasakura Y."/>
            <person name="Shoguchi E."/>
            <person name="Shin-i T."/>
            <person name="Spagnuolo A."/>
            <person name="Stainier D."/>
            <person name="Suzuki M.M."/>
            <person name="Tassy O."/>
            <person name="Takatori N."/>
            <person name="Tokuoka M."/>
            <person name="Yagi K."/>
            <person name="Yoshizaki F."/>
            <person name="Wada S."/>
            <person name="Zhang C."/>
            <person name="Hyatt P.D."/>
            <person name="Larimer F."/>
            <person name="Detter C."/>
            <person name="Doggett N."/>
            <person name="Glavina T."/>
            <person name="Hawkins T."/>
            <person name="Richardson P."/>
            <person name="Lucas S."/>
            <person name="Kohara Y."/>
            <person name="Levine M."/>
            <person name="Satoh N."/>
            <person name="Rokhsar D.S."/>
        </authorList>
    </citation>
    <scope>NUCLEOTIDE SEQUENCE [LARGE SCALE GENOMIC DNA]</scope>
</reference>
<evidence type="ECO:0008006" key="12">
    <source>
        <dbReference type="Google" id="ProtNLM"/>
    </source>
</evidence>
<evidence type="ECO:0000256" key="4">
    <source>
        <dbReference type="ARBA" id="ARBA00023002"/>
    </source>
</evidence>
<reference evidence="10" key="3">
    <citation type="submission" date="2025-08" db="UniProtKB">
        <authorList>
            <consortium name="Ensembl"/>
        </authorList>
    </citation>
    <scope>IDENTIFICATION</scope>
</reference>
<dbReference type="OMA" id="MKRRMPV"/>
<reference evidence="10" key="4">
    <citation type="submission" date="2025-09" db="UniProtKB">
        <authorList>
            <consortium name="Ensembl"/>
        </authorList>
    </citation>
    <scope>IDENTIFICATION</scope>
</reference>
<evidence type="ECO:0000256" key="8">
    <source>
        <dbReference type="RuleBase" id="RU000461"/>
    </source>
</evidence>
<dbReference type="GO" id="GO:0034653">
    <property type="term" value="P:retinoic acid catabolic process"/>
    <property type="evidence" value="ECO:0000318"/>
    <property type="project" value="GO_Central"/>
</dbReference>
<keyword evidence="9" id="KW-0472">Membrane</keyword>
<evidence type="ECO:0000256" key="3">
    <source>
        <dbReference type="ARBA" id="ARBA00022723"/>
    </source>
</evidence>
<organism evidence="10 11">
    <name type="scientific">Ciona intestinalis</name>
    <name type="common">Transparent sea squirt</name>
    <name type="synonym">Ascidia intestinalis</name>
    <dbReference type="NCBI Taxonomy" id="7719"/>
    <lineage>
        <taxon>Eukaryota</taxon>
        <taxon>Metazoa</taxon>
        <taxon>Chordata</taxon>
        <taxon>Tunicata</taxon>
        <taxon>Ascidiacea</taxon>
        <taxon>Phlebobranchia</taxon>
        <taxon>Cionidae</taxon>
        <taxon>Ciona</taxon>
    </lineage>
</organism>
<evidence type="ECO:0000256" key="6">
    <source>
        <dbReference type="ARBA" id="ARBA00023033"/>
    </source>
</evidence>
<dbReference type="GeneTree" id="ENSGT00800000124060"/>
<evidence type="ECO:0000256" key="1">
    <source>
        <dbReference type="ARBA" id="ARBA00010617"/>
    </source>
</evidence>
<dbReference type="Gene3D" id="1.10.630.10">
    <property type="entry name" value="Cytochrome P450"/>
    <property type="match status" value="1"/>
</dbReference>
<dbReference type="AlphaFoldDB" id="F6R8N5"/>
<sequence length="593" mass="66876">MLKSSLFCAVSSAGLEEFILFEAVQSRTKSENATEGWETELEVETVAEATFQQGANGEHEYSGSDQFFEQLNGTLQSLFDSSAVAASPLMAFILLGLAAILAVCILVHPLKAWWLNYNMKSAVDPDSKLNHLPIPPGSFGLPFIGETLAWITQGPKFNSNRRKKYGNVFTTNAISLPIVKVSGHEYVKEILTGEHDKVTTIWPYTVRTILGSHGIVNSIGDIHKYKRKVAFKAFTRAALNDYVPIMRNHATRIVRQMQESDQPLVYPNMLRLTFDVAVNALLGLEISDQVELDMLFKTFHQLVSNVFCLPYNVPGFGFNKGMKARNQLLDLLQIHIEAKKLKKLREESNLDNNNTKSDADNEFELGDLEIKEIAIELMFAGYYTSASALTSAILELARHPDVFSKLENELLQHGILREDSSDEEHMPELNLQNIHKLTYLDQVLKETLRIRPPVLGAYRRAKKTFQIGDYRIPKGWTVIYNIRDTHELEFEHMTEFDPEHFAPDANDKKFRFIPFGGGPRVCIGQEYARIIMKVSLIEMIRCNSSWKLANKTLPKMVAIPTLHPKDGLPVHLQPRKTVGVVTSRSEPVATDSS</sequence>
<dbReference type="GO" id="GO:0004497">
    <property type="term" value="F:monooxygenase activity"/>
    <property type="evidence" value="ECO:0000318"/>
    <property type="project" value="GO_Central"/>
</dbReference>
<evidence type="ECO:0000256" key="5">
    <source>
        <dbReference type="ARBA" id="ARBA00023004"/>
    </source>
</evidence>
<dbReference type="Pfam" id="PF00067">
    <property type="entry name" value="p450"/>
    <property type="match status" value="1"/>
</dbReference>
<dbReference type="STRING" id="7719.ENSCINP00000009998"/>
<keyword evidence="5 7" id="KW-0408">Iron</keyword>
<dbReference type="GO" id="GO:0005506">
    <property type="term" value="F:iron ion binding"/>
    <property type="evidence" value="ECO:0007669"/>
    <property type="project" value="InterPro"/>
</dbReference>
<dbReference type="PRINTS" id="PR00385">
    <property type="entry name" value="P450"/>
</dbReference>
<proteinExistence type="inferred from homology"/>
<dbReference type="PANTHER" id="PTHR24286:SF384">
    <property type="entry name" value="P450, PUTATIVE (EUROFUNG)-RELATED"/>
    <property type="match status" value="1"/>
</dbReference>
<name>F6R8N5_CIOIN</name>
<dbReference type="HOGENOM" id="CLU_001570_15_6_1"/>
<dbReference type="InterPro" id="IPR001128">
    <property type="entry name" value="Cyt_P450"/>
</dbReference>
<keyword evidence="3 7" id="KW-0479">Metal-binding</keyword>
<keyword evidence="9" id="KW-0812">Transmembrane</keyword>
<evidence type="ECO:0000256" key="7">
    <source>
        <dbReference type="PIRSR" id="PIRSR602403-1"/>
    </source>
</evidence>
<dbReference type="SUPFAM" id="SSF48264">
    <property type="entry name" value="Cytochrome P450"/>
    <property type="match status" value="1"/>
</dbReference>
<dbReference type="Ensembl" id="ENSCINT00000009998.3">
    <property type="protein sequence ID" value="ENSCINP00000009998.3"/>
    <property type="gene ID" value="ENSCING00000004829.3"/>
</dbReference>
<comment type="cofactor">
    <cofactor evidence="7">
        <name>heme</name>
        <dbReference type="ChEBI" id="CHEBI:30413"/>
    </cofactor>
</comment>
<comment type="similarity">
    <text evidence="1 8">Belongs to the cytochrome P450 family.</text>
</comment>
<dbReference type="InParanoid" id="F6R8N5"/>
<keyword evidence="11" id="KW-1185">Reference proteome</keyword>
<accession>F6R8N5</accession>
<dbReference type="Proteomes" id="UP000008144">
    <property type="component" value="Chromosome 8"/>
</dbReference>
<dbReference type="InterPro" id="IPR017972">
    <property type="entry name" value="Cyt_P450_CS"/>
</dbReference>
<dbReference type="GO" id="GO:0016705">
    <property type="term" value="F:oxidoreductase activity, acting on paired donors, with incorporation or reduction of molecular oxygen"/>
    <property type="evidence" value="ECO:0007669"/>
    <property type="project" value="InterPro"/>
</dbReference>